<accession>A0A2P2NS28</accession>
<protein>
    <submittedName>
        <fullName evidence="1">Uncharacterized protein</fullName>
    </submittedName>
</protein>
<proteinExistence type="predicted"/>
<dbReference type="AlphaFoldDB" id="A0A2P2NS28"/>
<evidence type="ECO:0000313" key="1">
    <source>
        <dbReference type="EMBL" id="MBX45317.1"/>
    </source>
</evidence>
<organism evidence="1">
    <name type="scientific">Rhizophora mucronata</name>
    <name type="common">Asiatic mangrove</name>
    <dbReference type="NCBI Taxonomy" id="61149"/>
    <lineage>
        <taxon>Eukaryota</taxon>
        <taxon>Viridiplantae</taxon>
        <taxon>Streptophyta</taxon>
        <taxon>Embryophyta</taxon>
        <taxon>Tracheophyta</taxon>
        <taxon>Spermatophyta</taxon>
        <taxon>Magnoliopsida</taxon>
        <taxon>eudicotyledons</taxon>
        <taxon>Gunneridae</taxon>
        <taxon>Pentapetalae</taxon>
        <taxon>rosids</taxon>
        <taxon>fabids</taxon>
        <taxon>Malpighiales</taxon>
        <taxon>Rhizophoraceae</taxon>
        <taxon>Rhizophora</taxon>
    </lineage>
</organism>
<dbReference type="EMBL" id="GGEC01064833">
    <property type="protein sequence ID" value="MBX45317.1"/>
    <property type="molecule type" value="Transcribed_RNA"/>
</dbReference>
<name>A0A2P2NS28_RHIMU</name>
<reference evidence="1" key="1">
    <citation type="submission" date="2018-02" db="EMBL/GenBank/DDBJ databases">
        <title>Rhizophora mucronata_Transcriptome.</title>
        <authorList>
            <person name="Meera S.P."/>
            <person name="Sreeshan A."/>
            <person name="Augustine A."/>
        </authorList>
    </citation>
    <scope>NUCLEOTIDE SEQUENCE</scope>
    <source>
        <tissue evidence="1">Leaf</tissue>
    </source>
</reference>
<sequence length="37" mass="4329">MKIESSKQIATNKIDFILFLSIYVFDNSMFKVNKLDS</sequence>